<organism evidence="3 4">
    <name type="scientific">Collinsella stercoris DSM 13279</name>
    <dbReference type="NCBI Taxonomy" id="445975"/>
    <lineage>
        <taxon>Bacteria</taxon>
        <taxon>Bacillati</taxon>
        <taxon>Actinomycetota</taxon>
        <taxon>Coriobacteriia</taxon>
        <taxon>Coriobacteriales</taxon>
        <taxon>Coriobacteriaceae</taxon>
        <taxon>Collinsella</taxon>
    </lineage>
</organism>
<evidence type="ECO:0000256" key="2">
    <source>
        <dbReference type="SAM" id="Phobius"/>
    </source>
</evidence>
<dbReference type="PANTHER" id="PTHR34475">
    <property type="match status" value="1"/>
</dbReference>
<name>B6GBT1_9ACTN</name>
<dbReference type="GO" id="GO:0003677">
    <property type="term" value="F:DNA binding"/>
    <property type="evidence" value="ECO:0007669"/>
    <property type="project" value="InterPro"/>
</dbReference>
<evidence type="ECO:0008006" key="5">
    <source>
        <dbReference type="Google" id="ProtNLM"/>
    </source>
</evidence>
<evidence type="ECO:0000313" key="4">
    <source>
        <dbReference type="Proteomes" id="UP000003560"/>
    </source>
</evidence>
<accession>B6GBT1</accession>
<dbReference type="PANTHER" id="PTHR34475:SF1">
    <property type="entry name" value="CYTOSKELETON PROTEIN RODZ"/>
    <property type="match status" value="1"/>
</dbReference>
<dbReference type="HOGENOM" id="CLU_605331_0_0_11"/>
<feature type="region of interest" description="Disordered" evidence="1">
    <location>
        <begin position="415"/>
        <end position="461"/>
    </location>
</feature>
<sequence length="461" mass="49234">MSRHFGDMLLERRRQMGVSIQQVSNIVKIRPQIIEYFETENFAAMPPRGYAQGMISSYARYLGLNPHDVVDAYFDALHEYEHGSGRRVGRFQEAAADASPRSSNAPARYMMVNSVPPSRYGSRPQQAGYVSESTSPHEPMASARLRPAQGGRGSSSRGYDPTLRSRTNGRDAAYDPARRGDPRTAPRAQNRPAARDSRRAGGGSAQRYGNGFDERTRRDAHGVRPEHYGQGGTRPPRGRGGARNAPTPPTDPRLLIAGGVIALLVLVLLAVFAMRGCAPAPNDRAGSSDASVSQVDKKANDDPAEEDEGEDAGEDPEAGEDGQDASAEADDEPEETIVKVSVKEKGAVAWVEVKLDGKIVLGKQVLGPFEQEFTVTSQIDITTDSPSDVTVRKNGEKVRYDTKVSGVGKVSIVAPKKDSSDEKVVDSDGDGTPDMTAAEAEAAGIDVPAGDAGNDTASNAA</sequence>
<keyword evidence="2" id="KW-1133">Transmembrane helix</keyword>
<dbReference type="AlphaFoldDB" id="B6GBT1"/>
<proteinExistence type="predicted"/>
<dbReference type="eggNOG" id="COG1426">
    <property type="taxonomic scope" value="Bacteria"/>
</dbReference>
<gene>
    <name evidence="3" type="ORF">COLSTE_01545</name>
</gene>
<feature type="compositionally biased region" description="Basic and acidic residues" evidence="1">
    <location>
        <begin position="212"/>
        <end position="227"/>
    </location>
</feature>
<dbReference type="Pfam" id="PF13413">
    <property type="entry name" value="HTH_25"/>
    <property type="match status" value="1"/>
</dbReference>
<comment type="caution">
    <text evidence="3">The sequence shown here is derived from an EMBL/GenBank/DDBJ whole genome shotgun (WGS) entry which is preliminary data.</text>
</comment>
<feature type="transmembrane region" description="Helical" evidence="2">
    <location>
        <begin position="254"/>
        <end position="274"/>
    </location>
</feature>
<dbReference type="Gene3D" id="1.10.260.40">
    <property type="entry name" value="lambda repressor-like DNA-binding domains"/>
    <property type="match status" value="1"/>
</dbReference>
<dbReference type="OrthoDB" id="9797543at2"/>
<feature type="region of interest" description="Disordered" evidence="1">
    <location>
        <begin position="114"/>
        <end position="250"/>
    </location>
</feature>
<feature type="compositionally biased region" description="Basic and acidic residues" evidence="1">
    <location>
        <begin position="168"/>
        <end position="184"/>
    </location>
</feature>
<dbReference type="Proteomes" id="UP000003560">
    <property type="component" value="Unassembled WGS sequence"/>
</dbReference>
<dbReference type="RefSeq" id="WP_006721184.1">
    <property type="nucleotide sequence ID" value="NZ_CP085935.1"/>
</dbReference>
<reference evidence="3 4" key="1">
    <citation type="submission" date="2008-10" db="EMBL/GenBank/DDBJ databases">
        <title>Draft genome sequence of Collinsella stercoris (DSM 13279).</title>
        <authorList>
            <person name="Sudarsanam P."/>
            <person name="Ley R."/>
            <person name="Guruge J."/>
            <person name="Turnbaugh P.J."/>
            <person name="Mahowald M."/>
            <person name="Liep D."/>
            <person name="Gordon J."/>
        </authorList>
    </citation>
    <scope>NUCLEOTIDE SEQUENCE [LARGE SCALE GENOMIC DNA]</scope>
    <source>
        <strain evidence="3 4">DSM 13279</strain>
    </source>
</reference>
<keyword evidence="4" id="KW-1185">Reference proteome</keyword>
<feature type="compositionally biased region" description="Basic and acidic residues" evidence="1">
    <location>
        <begin position="415"/>
        <end position="426"/>
    </location>
</feature>
<dbReference type="InterPro" id="IPR050400">
    <property type="entry name" value="Bact_Cytoskel_RodZ"/>
</dbReference>
<dbReference type="GeneID" id="98003264"/>
<keyword evidence="2" id="KW-0812">Transmembrane</keyword>
<evidence type="ECO:0000256" key="1">
    <source>
        <dbReference type="SAM" id="MobiDB-lite"/>
    </source>
</evidence>
<reference evidence="3 4" key="2">
    <citation type="submission" date="2008-10" db="EMBL/GenBank/DDBJ databases">
        <authorList>
            <person name="Fulton L."/>
            <person name="Clifton S."/>
            <person name="Fulton B."/>
            <person name="Xu J."/>
            <person name="Minx P."/>
            <person name="Pepin K.H."/>
            <person name="Johnson M."/>
            <person name="Thiruvilangam P."/>
            <person name="Bhonagiri V."/>
            <person name="Nash W.E."/>
            <person name="Mardis E.R."/>
            <person name="Wilson R.K."/>
        </authorList>
    </citation>
    <scope>NUCLEOTIDE SEQUENCE [LARGE SCALE GENOMIC DNA]</scope>
    <source>
        <strain evidence="3 4">DSM 13279</strain>
    </source>
</reference>
<keyword evidence="2" id="KW-0472">Membrane</keyword>
<feature type="region of interest" description="Disordered" evidence="1">
    <location>
        <begin position="279"/>
        <end position="339"/>
    </location>
</feature>
<evidence type="ECO:0000313" key="3">
    <source>
        <dbReference type="EMBL" id="EEA90195.1"/>
    </source>
</evidence>
<dbReference type="EMBL" id="ABXJ01000083">
    <property type="protein sequence ID" value="EEA90195.1"/>
    <property type="molecule type" value="Genomic_DNA"/>
</dbReference>
<feature type="compositionally biased region" description="Acidic residues" evidence="1">
    <location>
        <begin position="302"/>
        <end position="335"/>
    </location>
</feature>
<dbReference type="STRING" id="445975.COLSTE_01545"/>
<dbReference type="InterPro" id="IPR010982">
    <property type="entry name" value="Lambda_DNA-bd_dom_sf"/>
</dbReference>
<protein>
    <recommendedName>
        <fullName evidence="5">HTH cro/C1-type domain-containing protein</fullName>
    </recommendedName>
</protein>